<organism evidence="1">
    <name type="scientific">Guillardia theta (strain CCMP2712)</name>
    <name type="common">Cryptophyte</name>
    <dbReference type="NCBI Taxonomy" id="905079"/>
    <lineage>
        <taxon>Eukaryota</taxon>
        <taxon>Cryptophyceae</taxon>
        <taxon>Pyrenomonadales</taxon>
        <taxon>Geminigeraceae</taxon>
        <taxon>Guillardia</taxon>
    </lineage>
</organism>
<dbReference type="SUPFAM" id="SSF81296">
    <property type="entry name" value="E set domains"/>
    <property type="match status" value="2"/>
</dbReference>
<keyword evidence="3" id="KW-1185">Reference proteome</keyword>
<gene>
    <name evidence="1" type="ORF">GUITHDRAFT_109173</name>
</gene>
<dbReference type="RefSeq" id="XP_005832108.1">
    <property type="nucleotide sequence ID" value="XM_005832051.1"/>
</dbReference>
<dbReference type="AlphaFoldDB" id="L1J995"/>
<dbReference type="Proteomes" id="UP000011087">
    <property type="component" value="Unassembled WGS sequence"/>
</dbReference>
<dbReference type="InterPro" id="IPR014756">
    <property type="entry name" value="Ig_E-set"/>
</dbReference>
<evidence type="ECO:0000313" key="3">
    <source>
        <dbReference type="Proteomes" id="UP000011087"/>
    </source>
</evidence>
<reference evidence="3" key="2">
    <citation type="submission" date="2012-11" db="EMBL/GenBank/DDBJ databases">
        <authorList>
            <person name="Kuo A."/>
            <person name="Curtis B.A."/>
            <person name="Tanifuji G."/>
            <person name="Burki F."/>
            <person name="Gruber A."/>
            <person name="Irimia M."/>
            <person name="Maruyama S."/>
            <person name="Arias M.C."/>
            <person name="Ball S.G."/>
            <person name="Gile G.H."/>
            <person name="Hirakawa Y."/>
            <person name="Hopkins J.F."/>
            <person name="Rensing S.A."/>
            <person name="Schmutz J."/>
            <person name="Symeonidi A."/>
            <person name="Elias M."/>
            <person name="Eveleigh R.J."/>
            <person name="Herman E.K."/>
            <person name="Klute M.J."/>
            <person name="Nakayama T."/>
            <person name="Obornik M."/>
            <person name="Reyes-Prieto A."/>
            <person name="Armbrust E.V."/>
            <person name="Aves S.J."/>
            <person name="Beiko R.G."/>
            <person name="Coutinho P."/>
            <person name="Dacks J.B."/>
            <person name="Durnford D.G."/>
            <person name="Fast N.M."/>
            <person name="Green B.R."/>
            <person name="Grisdale C."/>
            <person name="Hempe F."/>
            <person name="Henrissat B."/>
            <person name="Hoppner M.P."/>
            <person name="Ishida K.-I."/>
            <person name="Kim E."/>
            <person name="Koreny L."/>
            <person name="Kroth P.G."/>
            <person name="Liu Y."/>
            <person name="Malik S.-B."/>
            <person name="Maier U.G."/>
            <person name="McRose D."/>
            <person name="Mock T."/>
            <person name="Neilson J.A."/>
            <person name="Onodera N.T."/>
            <person name="Poole A.M."/>
            <person name="Pritham E.J."/>
            <person name="Richards T.A."/>
            <person name="Rocap G."/>
            <person name="Roy S.W."/>
            <person name="Sarai C."/>
            <person name="Schaack S."/>
            <person name="Shirato S."/>
            <person name="Slamovits C.H."/>
            <person name="Spencer D.F."/>
            <person name="Suzuki S."/>
            <person name="Worden A.Z."/>
            <person name="Zauner S."/>
            <person name="Barry K."/>
            <person name="Bell C."/>
            <person name="Bharti A.K."/>
            <person name="Crow J.A."/>
            <person name="Grimwood J."/>
            <person name="Kramer R."/>
            <person name="Lindquist E."/>
            <person name="Lucas S."/>
            <person name="Salamov A."/>
            <person name="McFadden G.I."/>
            <person name="Lane C.E."/>
            <person name="Keeling P.J."/>
            <person name="Gray M.W."/>
            <person name="Grigoriev I.V."/>
            <person name="Archibald J.M."/>
        </authorList>
    </citation>
    <scope>NUCLEOTIDE SEQUENCE</scope>
    <source>
        <strain evidence="3">CCMP2712</strain>
    </source>
</reference>
<dbReference type="Gene3D" id="2.60.40.10">
    <property type="entry name" value="Immunoglobulins"/>
    <property type="match status" value="2"/>
</dbReference>
<protein>
    <submittedName>
        <fullName evidence="1 2">Uncharacterized protein</fullName>
    </submittedName>
</protein>
<dbReference type="PaxDb" id="55529-EKX45128"/>
<reference evidence="2" key="3">
    <citation type="submission" date="2015-06" db="UniProtKB">
        <authorList>
            <consortium name="EnsemblProtists"/>
        </authorList>
    </citation>
    <scope>IDENTIFICATION</scope>
</reference>
<dbReference type="GeneID" id="17301660"/>
<dbReference type="EMBL" id="JH993001">
    <property type="protein sequence ID" value="EKX45128.1"/>
    <property type="molecule type" value="Genomic_DNA"/>
</dbReference>
<evidence type="ECO:0000313" key="2">
    <source>
        <dbReference type="EnsemblProtists" id="EKX45128"/>
    </source>
</evidence>
<dbReference type="InterPro" id="IPR013783">
    <property type="entry name" value="Ig-like_fold"/>
</dbReference>
<accession>L1J995</accession>
<dbReference type="EnsemblProtists" id="EKX45128">
    <property type="protein sequence ID" value="EKX45128"/>
    <property type="gene ID" value="GUITHDRAFT_109173"/>
</dbReference>
<proteinExistence type="predicted"/>
<name>L1J995_GUITC</name>
<dbReference type="KEGG" id="gtt:GUITHDRAFT_109173"/>
<reference evidence="1 3" key="1">
    <citation type="journal article" date="2012" name="Nature">
        <title>Algal genomes reveal evolutionary mosaicism and the fate of nucleomorphs.</title>
        <authorList>
            <consortium name="DOE Joint Genome Institute"/>
            <person name="Curtis B.A."/>
            <person name="Tanifuji G."/>
            <person name="Burki F."/>
            <person name="Gruber A."/>
            <person name="Irimia M."/>
            <person name="Maruyama S."/>
            <person name="Arias M.C."/>
            <person name="Ball S.G."/>
            <person name="Gile G.H."/>
            <person name="Hirakawa Y."/>
            <person name="Hopkins J.F."/>
            <person name="Kuo A."/>
            <person name="Rensing S.A."/>
            <person name="Schmutz J."/>
            <person name="Symeonidi A."/>
            <person name="Elias M."/>
            <person name="Eveleigh R.J."/>
            <person name="Herman E.K."/>
            <person name="Klute M.J."/>
            <person name="Nakayama T."/>
            <person name="Obornik M."/>
            <person name="Reyes-Prieto A."/>
            <person name="Armbrust E.V."/>
            <person name="Aves S.J."/>
            <person name="Beiko R.G."/>
            <person name="Coutinho P."/>
            <person name="Dacks J.B."/>
            <person name="Durnford D.G."/>
            <person name="Fast N.M."/>
            <person name="Green B.R."/>
            <person name="Grisdale C.J."/>
            <person name="Hempel F."/>
            <person name="Henrissat B."/>
            <person name="Hoppner M.P."/>
            <person name="Ishida K."/>
            <person name="Kim E."/>
            <person name="Koreny L."/>
            <person name="Kroth P.G."/>
            <person name="Liu Y."/>
            <person name="Malik S.B."/>
            <person name="Maier U.G."/>
            <person name="McRose D."/>
            <person name="Mock T."/>
            <person name="Neilson J.A."/>
            <person name="Onodera N.T."/>
            <person name="Poole A.M."/>
            <person name="Pritham E.J."/>
            <person name="Richards T.A."/>
            <person name="Rocap G."/>
            <person name="Roy S.W."/>
            <person name="Sarai C."/>
            <person name="Schaack S."/>
            <person name="Shirato S."/>
            <person name="Slamovits C.H."/>
            <person name="Spencer D.F."/>
            <person name="Suzuki S."/>
            <person name="Worden A.Z."/>
            <person name="Zauner S."/>
            <person name="Barry K."/>
            <person name="Bell C."/>
            <person name="Bharti A.K."/>
            <person name="Crow J.A."/>
            <person name="Grimwood J."/>
            <person name="Kramer R."/>
            <person name="Lindquist E."/>
            <person name="Lucas S."/>
            <person name="Salamov A."/>
            <person name="McFadden G.I."/>
            <person name="Lane C.E."/>
            <person name="Keeling P.J."/>
            <person name="Gray M.W."/>
            <person name="Grigoriev I.V."/>
            <person name="Archibald J.M."/>
        </authorList>
    </citation>
    <scope>NUCLEOTIDE SEQUENCE</scope>
    <source>
        <strain evidence="1 3">CCMP2712</strain>
    </source>
</reference>
<dbReference type="HOGENOM" id="CLU_753247_0_0_1"/>
<evidence type="ECO:0000313" key="1">
    <source>
        <dbReference type="EMBL" id="EKX45128.1"/>
    </source>
</evidence>
<sequence length="368" mass="39989">MLPDAVYAPSCYAEGTGLSSTAKTQTSTISIVQSDKYGNVITSDLSRFTWYINQGQKTDATFEGNGIYTFSYVLSSLGFYQLSVILTEVCVTPDTCTPDGRGILKSPFRVECISNVGPVSPLESTMVGSSYMFRSADSVDPIVVQTRDSSGLPLLGEDVQIQGVKINVRVSSSSIPVIDNNDGTFSFVPRLSTAGIFVVWANNSITFAPTRVDDVQSKDSFGNNLTTGGLFFNVLIGGPPFLFANVEDLNNPSSSAVSPQYNGQYVVTYRTTVSADYYKVSIRRSGIHILGSPYSLRVTGGITWVFSSFWILTRDEFNNNVVDGTDVFVVLFSPDLARDSNDTAITPWVNASKGMSLQRLDYTVSRSL</sequence>